<proteinExistence type="inferred from homology"/>
<sequence length="406" mass="44770">MGAILVKQLGKAYKQYGNRWSRLGEWLLPFRGPRHQLKWVINDISFQLAPGEAVGIIGVNGAGKSTLLKLITGTTQPTTGSVTITGRVAALLELGMGFHPDFTGRQNAYMAGQLIGLTVDEISAMMPQIEAFADIGEYIDQPVRVYSSGMQMRLAFSVATVKRPDVLIVDEALSVGDAYFQHKSFDRIREFRQQGTTLLIVSHDRGAIQSICDRAILLDGGRLAHQGTPEDVMDYYNAIIAEREGSSIEQSVTESGRVQTTSGSREATVAEIALIDDSGAPVEVVNVGAAVQLRVRVQVNADLPRLVLGYMIKDRLGQPIYGTNTHHMEQALEQVKAGEQIEFRFRFPLNLGPGSYSVTTALTSNETHLANNYEWRDLALLFIVMNMNRKEFVGSSWLEPQVEISR</sequence>
<dbReference type="Proteomes" id="UP000469734">
    <property type="component" value="Unassembled WGS sequence"/>
</dbReference>
<keyword evidence="2" id="KW-0813">Transport</keyword>
<evidence type="ECO:0000256" key="1">
    <source>
        <dbReference type="ARBA" id="ARBA00005417"/>
    </source>
</evidence>
<evidence type="ECO:0000259" key="6">
    <source>
        <dbReference type="PROSITE" id="PS50893"/>
    </source>
</evidence>
<dbReference type="SUPFAM" id="SSF52540">
    <property type="entry name" value="P-loop containing nucleoside triphosphate hydrolases"/>
    <property type="match status" value="1"/>
</dbReference>
<dbReference type="AlphaFoldDB" id="A0A7X4H683"/>
<comment type="similarity">
    <text evidence="1">Belongs to the ABC transporter superfamily.</text>
</comment>
<organism evidence="7 8">
    <name type="scientific">Duganella margarita</name>
    <dbReference type="NCBI Taxonomy" id="2692170"/>
    <lineage>
        <taxon>Bacteria</taxon>
        <taxon>Pseudomonadati</taxon>
        <taxon>Pseudomonadota</taxon>
        <taxon>Betaproteobacteria</taxon>
        <taxon>Burkholderiales</taxon>
        <taxon>Oxalobacteraceae</taxon>
        <taxon>Telluria group</taxon>
        <taxon>Duganella</taxon>
    </lineage>
</organism>
<dbReference type="RefSeq" id="WP_161051829.1">
    <property type="nucleotide sequence ID" value="NZ_WWCR01000032.1"/>
</dbReference>
<keyword evidence="3" id="KW-1003">Cell membrane</keyword>
<dbReference type="InterPro" id="IPR015860">
    <property type="entry name" value="ABC_transpr_TagH-like"/>
</dbReference>
<evidence type="ECO:0000256" key="2">
    <source>
        <dbReference type="ARBA" id="ARBA00022448"/>
    </source>
</evidence>
<name>A0A7X4H683_9BURK</name>
<evidence type="ECO:0000313" key="8">
    <source>
        <dbReference type="Proteomes" id="UP000469734"/>
    </source>
</evidence>
<keyword evidence="4" id="KW-0547">Nucleotide-binding</keyword>
<evidence type="ECO:0000256" key="5">
    <source>
        <dbReference type="ARBA" id="ARBA00022840"/>
    </source>
</evidence>
<dbReference type="InterPro" id="IPR027417">
    <property type="entry name" value="P-loop_NTPase"/>
</dbReference>
<accession>A0A7X4H683</accession>
<dbReference type="InterPro" id="IPR017871">
    <property type="entry name" value="ABC_transporter-like_CS"/>
</dbReference>
<dbReference type="InterPro" id="IPR003593">
    <property type="entry name" value="AAA+_ATPase"/>
</dbReference>
<dbReference type="Pfam" id="PF14524">
    <property type="entry name" value="Wzt_C"/>
    <property type="match status" value="1"/>
</dbReference>
<evidence type="ECO:0000256" key="3">
    <source>
        <dbReference type="ARBA" id="ARBA00022475"/>
    </source>
</evidence>
<dbReference type="CDD" id="cd10147">
    <property type="entry name" value="Wzt_C-like"/>
    <property type="match status" value="1"/>
</dbReference>
<dbReference type="PROSITE" id="PS00211">
    <property type="entry name" value="ABC_TRANSPORTER_1"/>
    <property type="match status" value="1"/>
</dbReference>
<dbReference type="SMART" id="SM00382">
    <property type="entry name" value="AAA"/>
    <property type="match status" value="1"/>
</dbReference>
<comment type="caution">
    <text evidence="7">The sequence shown here is derived from an EMBL/GenBank/DDBJ whole genome shotgun (WGS) entry which is preliminary data.</text>
</comment>
<keyword evidence="3" id="KW-0472">Membrane</keyword>
<dbReference type="GO" id="GO:0005524">
    <property type="term" value="F:ATP binding"/>
    <property type="evidence" value="ECO:0007669"/>
    <property type="project" value="UniProtKB-KW"/>
</dbReference>
<protein>
    <submittedName>
        <fullName evidence="7">ATP-binding cassette domain-containing protein</fullName>
    </submittedName>
</protein>
<dbReference type="InterPro" id="IPR003439">
    <property type="entry name" value="ABC_transporter-like_ATP-bd"/>
</dbReference>
<dbReference type="GO" id="GO:0016887">
    <property type="term" value="F:ATP hydrolysis activity"/>
    <property type="evidence" value="ECO:0007669"/>
    <property type="project" value="InterPro"/>
</dbReference>
<dbReference type="InterPro" id="IPR029439">
    <property type="entry name" value="Wzt_C"/>
</dbReference>
<dbReference type="GO" id="GO:0140359">
    <property type="term" value="F:ABC-type transporter activity"/>
    <property type="evidence" value="ECO:0007669"/>
    <property type="project" value="InterPro"/>
</dbReference>
<dbReference type="Gene3D" id="2.70.50.60">
    <property type="entry name" value="abc- transporter (atp binding component) like domain"/>
    <property type="match status" value="1"/>
</dbReference>
<keyword evidence="5 7" id="KW-0067">ATP-binding</keyword>
<dbReference type="InterPro" id="IPR050683">
    <property type="entry name" value="Bact_Polysacc_Export_ATP-bd"/>
</dbReference>
<dbReference type="CDD" id="cd03220">
    <property type="entry name" value="ABC_KpsT_Wzt"/>
    <property type="match status" value="1"/>
</dbReference>
<gene>
    <name evidence="7" type="ORF">GTP56_23010</name>
</gene>
<dbReference type="PROSITE" id="PS50893">
    <property type="entry name" value="ABC_TRANSPORTER_2"/>
    <property type="match status" value="1"/>
</dbReference>
<evidence type="ECO:0000256" key="4">
    <source>
        <dbReference type="ARBA" id="ARBA00022741"/>
    </source>
</evidence>
<feature type="domain" description="ABC transporter" evidence="6">
    <location>
        <begin position="4"/>
        <end position="245"/>
    </location>
</feature>
<dbReference type="Gene3D" id="3.40.50.300">
    <property type="entry name" value="P-loop containing nucleotide triphosphate hydrolases"/>
    <property type="match status" value="1"/>
</dbReference>
<reference evidence="7 8" key="1">
    <citation type="submission" date="2019-12" db="EMBL/GenBank/DDBJ databases">
        <title>Novel species isolated from a subtropical stream in China.</title>
        <authorList>
            <person name="Lu H."/>
        </authorList>
    </citation>
    <scope>NUCLEOTIDE SEQUENCE [LARGE SCALE GENOMIC DNA]</scope>
    <source>
        <strain evidence="7 8">FT134W</strain>
    </source>
</reference>
<dbReference type="GO" id="GO:0016020">
    <property type="term" value="C:membrane"/>
    <property type="evidence" value="ECO:0007669"/>
    <property type="project" value="InterPro"/>
</dbReference>
<dbReference type="PANTHER" id="PTHR46743">
    <property type="entry name" value="TEICHOIC ACIDS EXPORT ATP-BINDING PROTEIN TAGH"/>
    <property type="match status" value="1"/>
</dbReference>
<dbReference type="PANTHER" id="PTHR46743:SF2">
    <property type="entry name" value="TEICHOIC ACIDS EXPORT ATP-BINDING PROTEIN TAGH"/>
    <property type="match status" value="1"/>
</dbReference>
<evidence type="ECO:0000313" key="7">
    <source>
        <dbReference type="EMBL" id="MYM75044.1"/>
    </source>
</evidence>
<dbReference type="EMBL" id="WWCR01000032">
    <property type="protein sequence ID" value="MYM75044.1"/>
    <property type="molecule type" value="Genomic_DNA"/>
</dbReference>
<dbReference type="Pfam" id="PF00005">
    <property type="entry name" value="ABC_tran"/>
    <property type="match status" value="1"/>
</dbReference>